<dbReference type="CDD" id="cd00586">
    <property type="entry name" value="4HBT"/>
    <property type="match status" value="1"/>
</dbReference>
<dbReference type="PANTHER" id="PTHR31793:SF27">
    <property type="entry name" value="NOVEL THIOESTERASE SUPERFAMILY DOMAIN AND SAPOSIN A-TYPE DOMAIN CONTAINING PROTEIN (0610012H03RIK)"/>
    <property type="match status" value="1"/>
</dbReference>
<dbReference type="AlphaFoldDB" id="A0A4Z0PJ93"/>
<evidence type="ECO:0000256" key="1">
    <source>
        <dbReference type="ARBA" id="ARBA00005953"/>
    </source>
</evidence>
<keyword evidence="2" id="KW-0378">Hydrolase</keyword>
<evidence type="ECO:0000313" key="4">
    <source>
        <dbReference type="Proteomes" id="UP000297739"/>
    </source>
</evidence>
<comment type="similarity">
    <text evidence="1">Belongs to the 4-hydroxybenzoyl-CoA thioesterase family.</text>
</comment>
<dbReference type="RefSeq" id="WP_135498252.1">
    <property type="nucleotide sequence ID" value="NZ_SRLD01000024.1"/>
</dbReference>
<protein>
    <submittedName>
        <fullName evidence="3">Thioesterase</fullName>
    </submittedName>
</protein>
<dbReference type="InterPro" id="IPR050563">
    <property type="entry name" value="4-hydroxybenzoyl-CoA_TE"/>
</dbReference>
<evidence type="ECO:0000313" key="3">
    <source>
        <dbReference type="EMBL" id="TGE15299.1"/>
    </source>
</evidence>
<dbReference type="SUPFAM" id="SSF54637">
    <property type="entry name" value="Thioesterase/thiol ester dehydrase-isomerase"/>
    <property type="match status" value="1"/>
</dbReference>
<name>A0A4Z0PJ93_9BACT</name>
<dbReference type="GO" id="GO:0047617">
    <property type="term" value="F:fatty acyl-CoA hydrolase activity"/>
    <property type="evidence" value="ECO:0007669"/>
    <property type="project" value="TreeGrafter"/>
</dbReference>
<organism evidence="3 4">
    <name type="scientific">Hymenobacter elongatus</name>
    <dbReference type="NCBI Taxonomy" id="877208"/>
    <lineage>
        <taxon>Bacteria</taxon>
        <taxon>Pseudomonadati</taxon>
        <taxon>Bacteroidota</taxon>
        <taxon>Cytophagia</taxon>
        <taxon>Cytophagales</taxon>
        <taxon>Hymenobacteraceae</taxon>
        <taxon>Hymenobacter</taxon>
    </lineage>
</organism>
<accession>A0A4Z0PJ93</accession>
<evidence type="ECO:0000256" key="2">
    <source>
        <dbReference type="ARBA" id="ARBA00022801"/>
    </source>
</evidence>
<keyword evidence="4" id="KW-1185">Reference proteome</keyword>
<reference evidence="3 4" key="1">
    <citation type="submission" date="2019-04" db="EMBL/GenBank/DDBJ databases">
        <authorList>
            <person name="Feng G."/>
            <person name="Zhang J."/>
            <person name="Zhu H."/>
        </authorList>
    </citation>
    <scope>NUCLEOTIDE SEQUENCE [LARGE SCALE GENOMIC DNA]</scope>
    <source>
        <strain evidence="3 4">JCM 17223</strain>
    </source>
</reference>
<proteinExistence type="inferred from homology"/>
<dbReference type="InterPro" id="IPR029069">
    <property type="entry name" value="HotDog_dom_sf"/>
</dbReference>
<dbReference type="Gene3D" id="3.10.129.10">
    <property type="entry name" value="Hotdog Thioesterase"/>
    <property type="match status" value="1"/>
</dbReference>
<dbReference type="PANTHER" id="PTHR31793">
    <property type="entry name" value="4-HYDROXYBENZOYL-COA THIOESTERASE FAMILY MEMBER"/>
    <property type="match status" value="1"/>
</dbReference>
<sequence>MARVKVALPDTYSLTVQIPVRITDLNYGGHLGNDALLSLLHEARVQFLHHMGLVELDTATRTGTIMADVAIEYKGEAFYGDILHIHLAATDLHTYGFDVVYWVKNQADKEIARAKTGMLCFDYAARKLRRLPAESEARLSAPAAPARLLE</sequence>
<dbReference type="Proteomes" id="UP000297739">
    <property type="component" value="Unassembled WGS sequence"/>
</dbReference>
<dbReference type="OrthoDB" id="333038at2"/>
<dbReference type="EMBL" id="SRLD01000024">
    <property type="protein sequence ID" value="TGE15299.1"/>
    <property type="molecule type" value="Genomic_DNA"/>
</dbReference>
<comment type="caution">
    <text evidence="3">The sequence shown here is derived from an EMBL/GenBank/DDBJ whole genome shotgun (WGS) entry which is preliminary data.</text>
</comment>
<gene>
    <name evidence="3" type="ORF">E5J99_13060</name>
</gene>
<dbReference type="Pfam" id="PF13279">
    <property type="entry name" value="4HBT_2"/>
    <property type="match status" value="1"/>
</dbReference>